<comment type="caution">
    <text evidence="2">The sequence shown here is derived from an EMBL/GenBank/DDBJ whole genome shotgun (WGS) entry which is preliminary data.</text>
</comment>
<feature type="transmembrane region" description="Helical" evidence="1">
    <location>
        <begin position="39"/>
        <end position="58"/>
    </location>
</feature>
<dbReference type="Proteomes" id="UP000480275">
    <property type="component" value="Unassembled WGS sequence"/>
</dbReference>
<dbReference type="AlphaFoldDB" id="A0A6L5JY13"/>
<proteinExistence type="predicted"/>
<keyword evidence="1" id="KW-1133">Transmembrane helix</keyword>
<feature type="transmembrane region" description="Helical" evidence="1">
    <location>
        <begin position="12"/>
        <end position="33"/>
    </location>
</feature>
<evidence type="ECO:0000313" key="2">
    <source>
        <dbReference type="EMBL" id="MQY51722.1"/>
    </source>
</evidence>
<evidence type="ECO:0000313" key="3">
    <source>
        <dbReference type="Proteomes" id="UP000480275"/>
    </source>
</evidence>
<dbReference type="OrthoDB" id="9974037at2"/>
<sequence>MRRSEPPPLRRLLAAFPLTEGFGIFIGIVAWKLMVEGRIEFGEGLLVALPCSLVWFGVRCWKIRRSAHSTQ</sequence>
<name>A0A6L5JY13_RHOTE</name>
<protein>
    <submittedName>
        <fullName evidence="2">Uncharacterized protein</fullName>
    </submittedName>
</protein>
<accession>A0A6L5JY13</accession>
<dbReference type="EMBL" id="WIXJ01000004">
    <property type="protein sequence ID" value="MQY51722.1"/>
    <property type="molecule type" value="Genomic_DNA"/>
</dbReference>
<organism evidence="2 3">
    <name type="scientific">Rhodocyclus tenuis</name>
    <name type="common">Rhodospirillum tenue</name>
    <dbReference type="NCBI Taxonomy" id="1066"/>
    <lineage>
        <taxon>Bacteria</taxon>
        <taxon>Pseudomonadati</taxon>
        <taxon>Pseudomonadota</taxon>
        <taxon>Betaproteobacteria</taxon>
        <taxon>Rhodocyclales</taxon>
        <taxon>Rhodocyclaceae</taxon>
        <taxon>Rhodocyclus</taxon>
    </lineage>
</organism>
<keyword evidence="1" id="KW-0472">Membrane</keyword>
<gene>
    <name evidence="2" type="ORF">GHK24_08045</name>
</gene>
<evidence type="ECO:0000256" key="1">
    <source>
        <dbReference type="SAM" id="Phobius"/>
    </source>
</evidence>
<keyword evidence="1" id="KW-0812">Transmembrane</keyword>
<reference evidence="2 3" key="1">
    <citation type="submission" date="2019-10" db="EMBL/GenBank/DDBJ databases">
        <title>Whole-genome sequence of the purple nonsulfur photosynthetic bacterium Rhodocyclus tenuis.</title>
        <authorList>
            <person name="Kyndt J.A."/>
            <person name="Meyer T.E."/>
        </authorList>
    </citation>
    <scope>NUCLEOTIDE SEQUENCE [LARGE SCALE GENOMIC DNA]</scope>
    <source>
        <strain evidence="2 3">DSM 110</strain>
    </source>
</reference>